<sequence>MRTLIIIKIYLIAFFSSGIMSCKEFLSIDPPSNELTSATIFNDSTSAAQALTGLYIYAMSENGLSFGSGALTANLGLAADELTLAAVDANLEEYLTNGVTVLNASNYALWTRAYEYIYRANSCIEGITASKGINSAAKDALVGEARLLRAFYLFNLVNLFENIPLTISTDYSVNRSLNNSTADDVFLQIEDDLKYAKSALKNIPVRNDRGNYDAATALLAKVYLYNKRYDLAFVEADEVIRSTRYHLETPMNTFVADSRETIWKLLPVIPERQTHEGFHFVPGTAQTMPKFVVRSQLYDSFAADDLRKEQWIGTVTIEGQQYRYPSKYRNRLSGTVIKEHSTVLRIAEQYLIRAEASAGLNNLETACADLNLVRAKADLLEIEEDDKNVVVQEIIEERRRELFCEWGNRWFDLKRLNLSESVLGDLKPEWSNTALIFPIPLNELNANPNLKQNPGYME</sequence>
<dbReference type="InterPro" id="IPR033985">
    <property type="entry name" value="SusD-like_N"/>
</dbReference>
<evidence type="ECO:0000256" key="2">
    <source>
        <dbReference type="ARBA" id="ARBA00006275"/>
    </source>
</evidence>
<evidence type="ECO:0000256" key="4">
    <source>
        <dbReference type="ARBA" id="ARBA00023136"/>
    </source>
</evidence>
<protein>
    <recommendedName>
        <fullName evidence="10">RagB/SusD family nutrient uptake outer membrane protein</fullName>
    </recommendedName>
</protein>
<dbReference type="CDD" id="cd08977">
    <property type="entry name" value="SusD"/>
    <property type="match status" value="1"/>
</dbReference>
<organism evidence="8 9">
    <name type="scientific">Sphingobacterium pedocola</name>
    <dbReference type="NCBI Taxonomy" id="2082722"/>
    <lineage>
        <taxon>Bacteria</taxon>
        <taxon>Pseudomonadati</taxon>
        <taxon>Bacteroidota</taxon>
        <taxon>Sphingobacteriia</taxon>
        <taxon>Sphingobacteriales</taxon>
        <taxon>Sphingobacteriaceae</taxon>
        <taxon>Sphingobacterium</taxon>
    </lineage>
</organism>
<dbReference type="PROSITE" id="PS51257">
    <property type="entry name" value="PROKAR_LIPOPROTEIN"/>
    <property type="match status" value="1"/>
</dbReference>
<evidence type="ECO:0000259" key="7">
    <source>
        <dbReference type="Pfam" id="PF14322"/>
    </source>
</evidence>
<dbReference type="EMBL" id="PSKQ01000026">
    <property type="protein sequence ID" value="MBE8722977.1"/>
    <property type="molecule type" value="Genomic_DNA"/>
</dbReference>
<comment type="similarity">
    <text evidence="2">Belongs to the SusD family.</text>
</comment>
<keyword evidence="4" id="KW-0472">Membrane</keyword>
<evidence type="ECO:0008006" key="10">
    <source>
        <dbReference type="Google" id="ProtNLM"/>
    </source>
</evidence>
<reference evidence="8 9" key="1">
    <citation type="submission" date="2018-02" db="EMBL/GenBank/DDBJ databases">
        <title>Sphingobacterium KA21.</title>
        <authorList>
            <person name="Vasarhelyi B.M."/>
            <person name="Deshmukh S."/>
            <person name="Balint B."/>
            <person name="Kukolya J."/>
        </authorList>
    </citation>
    <scope>NUCLEOTIDE SEQUENCE [LARGE SCALE GENOMIC DNA]</scope>
    <source>
        <strain evidence="8 9">Ka21</strain>
    </source>
</reference>
<evidence type="ECO:0000256" key="5">
    <source>
        <dbReference type="ARBA" id="ARBA00023237"/>
    </source>
</evidence>
<dbReference type="Proteomes" id="UP000618319">
    <property type="component" value="Unassembled WGS sequence"/>
</dbReference>
<keyword evidence="9" id="KW-1185">Reference proteome</keyword>
<accession>A0ABR9TE95</accession>
<proteinExistence type="inferred from homology"/>
<keyword evidence="3" id="KW-0732">Signal</keyword>
<feature type="domain" description="RagB/SusD" evidence="6">
    <location>
        <begin position="328"/>
        <end position="456"/>
    </location>
</feature>
<keyword evidence="5" id="KW-0998">Cell outer membrane</keyword>
<dbReference type="InterPro" id="IPR012944">
    <property type="entry name" value="SusD_RagB_dom"/>
</dbReference>
<dbReference type="SUPFAM" id="SSF48452">
    <property type="entry name" value="TPR-like"/>
    <property type="match status" value="1"/>
</dbReference>
<gene>
    <name evidence="8" type="ORF">C4F40_19840</name>
</gene>
<evidence type="ECO:0000256" key="1">
    <source>
        <dbReference type="ARBA" id="ARBA00004442"/>
    </source>
</evidence>
<dbReference type="Pfam" id="PF14322">
    <property type="entry name" value="SusD-like_3"/>
    <property type="match status" value="1"/>
</dbReference>
<dbReference type="InterPro" id="IPR011990">
    <property type="entry name" value="TPR-like_helical_dom_sf"/>
</dbReference>
<comment type="caution">
    <text evidence="8">The sequence shown here is derived from an EMBL/GenBank/DDBJ whole genome shotgun (WGS) entry which is preliminary data.</text>
</comment>
<feature type="domain" description="SusD-like N-terminal" evidence="7">
    <location>
        <begin position="83"/>
        <end position="224"/>
    </location>
</feature>
<dbReference type="Gene3D" id="1.25.40.390">
    <property type="match status" value="1"/>
</dbReference>
<evidence type="ECO:0000313" key="8">
    <source>
        <dbReference type="EMBL" id="MBE8722977.1"/>
    </source>
</evidence>
<dbReference type="Pfam" id="PF07980">
    <property type="entry name" value="SusD_RagB"/>
    <property type="match status" value="1"/>
</dbReference>
<evidence type="ECO:0000313" key="9">
    <source>
        <dbReference type="Proteomes" id="UP000618319"/>
    </source>
</evidence>
<name>A0ABR9TE95_9SPHI</name>
<evidence type="ECO:0000256" key="3">
    <source>
        <dbReference type="ARBA" id="ARBA00022729"/>
    </source>
</evidence>
<comment type="subcellular location">
    <subcellularLocation>
        <location evidence="1">Cell outer membrane</location>
    </subcellularLocation>
</comment>
<dbReference type="RefSeq" id="WP_196941131.1">
    <property type="nucleotide sequence ID" value="NZ_MU158693.1"/>
</dbReference>
<evidence type="ECO:0000259" key="6">
    <source>
        <dbReference type="Pfam" id="PF07980"/>
    </source>
</evidence>